<accession>A0A5M8QDB4</accession>
<reference evidence="2 3" key="1">
    <citation type="submission" date="2019-08" db="EMBL/GenBank/DDBJ databases">
        <title>Agrococcus lahaulensis sp. nov., isolated from a cold desert of the Indian Himalayas.</title>
        <authorList>
            <person name="Qu J.H."/>
        </authorList>
    </citation>
    <scope>NUCLEOTIDE SEQUENCE [LARGE SCALE GENOMIC DNA]</scope>
    <source>
        <strain evidence="2 3">NS18</strain>
    </source>
</reference>
<organism evidence="2 3">
    <name type="scientific">Agrococcus sediminis</name>
    <dbReference type="NCBI Taxonomy" id="2599924"/>
    <lineage>
        <taxon>Bacteria</taxon>
        <taxon>Bacillati</taxon>
        <taxon>Actinomycetota</taxon>
        <taxon>Actinomycetes</taxon>
        <taxon>Micrococcales</taxon>
        <taxon>Microbacteriaceae</taxon>
        <taxon>Agrococcus</taxon>
    </lineage>
</organism>
<dbReference type="AlphaFoldDB" id="A0A5M8QDB4"/>
<keyword evidence="3" id="KW-1185">Reference proteome</keyword>
<feature type="compositionally biased region" description="Basic and acidic residues" evidence="1">
    <location>
        <begin position="87"/>
        <end position="110"/>
    </location>
</feature>
<dbReference type="EMBL" id="VOIR01000014">
    <property type="protein sequence ID" value="KAA6432890.1"/>
    <property type="molecule type" value="Genomic_DNA"/>
</dbReference>
<name>A0A5M8QDB4_9MICO</name>
<gene>
    <name evidence="2" type="ORF">FQ330_07935</name>
</gene>
<sequence>MTHNQNDPHYDSRDGDPVYHEAPPADSGSASSFDTRHNEFPPGAGHDGAAIDPKTGKPVHGDGTPVEAPSHAWPTGPDAEQPEQVDGEERVELEQEQSHWSEDNAPRDQH</sequence>
<protein>
    <submittedName>
        <fullName evidence="2">Uncharacterized protein</fullName>
    </submittedName>
</protein>
<evidence type="ECO:0000313" key="3">
    <source>
        <dbReference type="Proteomes" id="UP000323221"/>
    </source>
</evidence>
<dbReference type="Proteomes" id="UP000323221">
    <property type="component" value="Unassembled WGS sequence"/>
</dbReference>
<feature type="region of interest" description="Disordered" evidence="1">
    <location>
        <begin position="1"/>
        <end position="110"/>
    </location>
</feature>
<comment type="caution">
    <text evidence="2">The sequence shown here is derived from an EMBL/GenBank/DDBJ whole genome shotgun (WGS) entry which is preliminary data.</text>
</comment>
<evidence type="ECO:0000313" key="2">
    <source>
        <dbReference type="EMBL" id="KAA6432890.1"/>
    </source>
</evidence>
<proteinExistence type="predicted"/>
<dbReference type="OrthoDB" id="5123328at2"/>
<dbReference type="RefSeq" id="WP_146356579.1">
    <property type="nucleotide sequence ID" value="NZ_JBIVQT010000001.1"/>
</dbReference>
<evidence type="ECO:0000256" key="1">
    <source>
        <dbReference type="SAM" id="MobiDB-lite"/>
    </source>
</evidence>
<feature type="compositionally biased region" description="Basic and acidic residues" evidence="1">
    <location>
        <begin position="1"/>
        <end position="19"/>
    </location>
</feature>